<comment type="cofactor">
    <cofactor evidence="1">
        <name>adenosylcob(III)alamin</name>
        <dbReference type="ChEBI" id="CHEBI:18408"/>
    </cofactor>
</comment>
<dbReference type="GO" id="GO:0016853">
    <property type="term" value="F:isomerase activity"/>
    <property type="evidence" value="ECO:0007669"/>
    <property type="project" value="UniProtKB-KW"/>
</dbReference>
<keyword evidence="4" id="KW-0170">Cobalt</keyword>
<accession>A0A5B9D6I9</accession>
<dbReference type="Proteomes" id="UP000321408">
    <property type="component" value="Chromosome"/>
</dbReference>
<dbReference type="Gene3D" id="3.40.50.280">
    <property type="entry name" value="Cobalamin-binding domain"/>
    <property type="match status" value="1"/>
</dbReference>
<evidence type="ECO:0000256" key="3">
    <source>
        <dbReference type="ARBA" id="ARBA00023235"/>
    </source>
</evidence>
<dbReference type="KEGG" id="psyt:DSAG12_00409"/>
<keyword evidence="2" id="KW-0846">Cobalamin</keyword>
<gene>
    <name evidence="5" type="ORF">DSAG12_00409</name>
</gene>
<evidence type="ECO:0000313" key="6">
    <source>
        <dbReference type="Proteomes" id="UP000321408"/>
    </source>
</evidence>
<organism evidence="5 6">
    <name type="scientific">Promethearchaeum syntrophicum</name>
    <dbReference type="NCBI Taxonomy" id="2594042"/>
    <lineage>
        <taxon>Archaea</taxon>
        <taxon>Promethearchaeati</taxon>
        <taxon>Promethearchaeota</taxon>
        <taxon>Promethearchaeia</taxon>
        <taxon>Promethearchaeales</taxon>
        <taxon>Promethearchaeaceae</taxon>
        <taxon>Promethearchaeum</taxon>
    </lineage>
</organism>
<evidence type="ECO:0000256" key="1">
    <source>
        <dbReference type="ARBA" id="ARBA00001922"/>
    </source>
</evidence>
<name>A0A5B9D6I9_9ARCH</name>
<dbReference type="SUPFAM" id="SSF51703">
    <property type="entry name" value="Cobalamin (vitamin B12)-dependent enzymes"/>
    <property type="match status" value="1"/>
</dbReference>
<proteinExistence type="predicted"/>
<reference evidence="5 6" key="2">
    <citation type="journal article" date="2024" name="Int. J. Syst. Evol. Microbiol.">
        <title>Promethearchaeum syntrophicum gen. nov., sp. nov., an anaerobic, obligately syntrophic archaeon, the first isolate of the lineage 'Asgard' archaea, and proposal of the new archaeal phylum Promethearchaeota phyl. nov. and kingdom Promethearchaeati regn. nov.</title>
        <authorList>
            <person name="Imachi H."/>
            <person name="Nobu M.K."/>
            <person name="Kato S."/>
            <person name="Takaki Y."/>
            <person name="Miyazaki M."/>
            <person name="Miyata M."/>
            <person name="Ogawara M."/>
            <person name="Saito Y."/>
            <person name="Sakai S."/>
            <person name="Tahara Y.O."/>
            <person name="Takano Y."/>
            <person name="Tasumi E."/>
            <person name="Uematsu K."/>
            <person name="Yoshimura T."/>
            <person name="Itoh T."/>
            <person name="Ohkuma M."/>
            <person name="Takai K."/>
        </authorList>
    </citation>
    <scope>NUCLEOTIDE SEQUENCE [LARGE SCALE GENOMIC DNA]</scope>
    <source>
        <strain evidence="5 6">MK-D1</strain>
    </source>
</reference>
<keyword evidence="3" id="KW-0413">Isomerase</keyword>
<dbReference type="RefSeq" id="WP_147661545.1">
    <property type="nucleotide sequence ID" value="NZ_CP042905.2"/>
</dbReference>
<reference evidence="5 6" key="1">
    <citation type="journal article" date="2020" name="Nature">
        <title>Isolation of an archaeon at the prokaryote-eukaryote interface.</title>
        <authorList>
            <person name="Imachi H."/>
            <person name="Nobu M.K."/>
            <person name="Nakahara N."/>
            <person name="Morono Y."/>
            <person name="Ogawara M."/>
            <person name="Takaki Y."/>
            <person name="Takano Y."/>
            <person name="Uematsu K."/>
            <person name="Ikuta T."/>
            <person name="Ito M."/>
            <person name="Matsui Y."/>
            <person name="Miyazaki M."/>
            <person name="Murata K."/>
            <person name="Saito Y."/>
            <person name="Sakai S."/>
            <person name="Song C."/>
            <person name="Tasumi E."/>
            <person name="Yamanaka Y."/>
            <person name="Yamaguchi T."/>
            <person name="Kamagata Y."/>
            <person name="Tamaki H."/>
            <person name="Takai K."/>
        </authorList>
    </citation>
    <scope>NUCLEOTIDE SEQUENCE [LARGE SCALE GENOMIC DNA]</scope>
    <source>
        <strain evidence="5 6">MK-D1</strain>
    </source>
</reference>
<dbReference type="GeneID" id="41328412"/>
<evidence type="ECO:0000313" key="5">
    <source>
        <dbReference type="EMBL" id="QEE14596.1"/>
    </source>
</evidence>
<dbReference type="GO" id="GO:0031419">
    <property type="term" value="F:cobalamin binding"/>
    <property type="evidence" value="ECO:0007669"/>
    <property type="project" value="UniProtKB-KW"/>
</dbReference>
<dbReference type="InterPro" id="IPR016176">
    <property type="entry name" value="Cbl-dep_enz_cat"/>
</dbReference>
<sequence length="565" mass="63331">MKMNDKKYLGACLEDCVHTAGILNFFQVISDLGFESKFLGPANKIPEIITQIKKSNAKNIAISYRLTPETGKKHIENFINIVKQENLTDRNYYLGGLPELIKYAKTKNFFKEFFVGGETFDIIISQLHGSEKEDNNIANYPSDLISRIRSISPYPIIRAHFGLSSLEETYNGVKEIAEAKVLDIISIAPDQACQEFLHHPEIINKIPKGAGGVPIRNKQDLVDLYENSQIGNFPLLRIYSGTQDLIKNAELFHDTILNAWAAIPIFWYSQLDGRGPKSLFDSISEHFKTIKWHAARKIPVEVNDPHQWGLRMAPDHIVVADAYISAYIAKKLGVKIYIEQFMFNTPAGNTLNMDLARVLAMKEIVEPLIDQNFEVLRETRAGLSYFSSNDKIAKGQLCTSTLIQMSIKPHIVHVVSHSEATHAALPEDIIESCTILKRLIQDSVVGLPDYAKDPLIDNRKNEILGEAQVLLDYIIKFGLSLGYKDPLLSPEFLTLLVQKGILDAPQLISNKWALGKIKTRIINGKCLAVDNSDSPISEKKRLGQIKDALYTGLIGETQSSSIKEV</sequence>
<evidence type="ECO:0000256" key="2">
    <source>
        <dbReference type="ARBA" id="ARBA00022628"/>
    </source>
</evidence>
<dbReference type="AlphaFoldDB" id="A0A5B9D6I9"/>
<keyword evidence="6" id="KW-1185">Reference proteome</keyword>
<dbReference type="GO" id="GO:0046872">
    <property type="term" value="F:metal ion binding"/>
    <property type="evidence" value="ECO:0007669"/>
    <property type="project" value="InterPro"/>
</dbReference>
<dbReference type="Gene3D" id="3.20.20.240">
    <property type="entry name" value="Methylmalonyl-CoA mutase"/>
    <property type="match status" value="1"/>
</dbReference>
<dbReference type="InterPro" id="IPR036724">
    <property type="entry name" value="Cobalamin-bd_sf"/>
</dbReference>
<protein>
    <submittedName>
        <fullName evidence="5">Cobalamin B12-binding domain-containing protein</fullName>
    </submittedName>
</protein>
<dbReference type="SUPFAM" id="SSF52242">
    <property type="entry name" value="Cobalamin (vitamin B12)-binding domain"/>
    <property type="match status" value="1"/>
</dbReference>
<dbReference type="EMBL" id="CP042905">
    <property type="protein sequence ID" value="QEE14596.1"/>
    <property type="molecule type" value="Genomic_DNA"/>
</dbReference>
<evidence type="ECO:0000256" key="4">
    <source>
        <dbReference type="ARBA" id="ARBA00023285"/>
    </source>
</evidence>